<dbReference type="AlphaFoldDB" id="A0A8J3J9P1"/>
<dbReference type="Pfam" id="PF17765">
    <property type="entry name" value="MLTR_LBD"/>
    <property type="match status" value="1"/>
</dbReference>
<dbReference type="InterPro" id="IPR001387">
    <property type="entry name" value="Cro/C1-type_HTH"/>
</dbReference>
<organism evidence="2 3">
    <name type="scientific">Actinocatenispora rupis</name>
    <dbReference type="NCBI Taxonomy" id="519421"/>
    <lineage>
        <taxon>Bacteria</taxon>
        <taxon>Bacillati</taxon>
        <taxon>Actinomycetota</taxon>
        <taxon>Actinomycetes</taxon>
        <taxon>Micromonosporales</taxon>
        <taxon>Micromonosporaceae</taxon>
        <taxon>Actinocatenispora</taxon>
    </lineage>
</organism>
<protein>
    <submittedName>
        <fullName evidence="2">Transcriptional regulator</fullName>
    </submittedName>
</protein>
<dbReference type="PANTHER" id="PTHR35010:SF3">
    <property type="entry name" value="BLL4873 PROTEIN"/>
    <property type="match status" value="1"/>
</dbReference>
<dbReference type="Gene3D" id="1.10.260.40">
    <property type="entry name" value="lambda repressor-like DNA-binding domains"/>
    <property type="match status" value="1"/>
</dbReference>
<accession>A0A8J3J9P1</accession>
<dbReference type="Proteomes" id="UP000612808">
    <property type="component" value="Unassembled WGS sequence"/>
</dbReference>
<proteinExistence type="predicted"/>
<dbReference type="SMART" id="SM00530">
    <property type="entry name" value="HTH_XRE"/>
    <property type="match status" value="1"/>
</dbReference>
<dbReference type="Gene3D" id="3.30.450.180">
    <property type="match status" value="1"/>
</dbReference>
<feature type="domain" description="HTH cro/C1-type" evidence="1">
    <location>
        <begin position="33"/>
        <end position="105"/>
    </location>
</feature>
<dbReference type="CDD" id="cd00093">
    <property type="entry name" value="HTH_XRE"/>
    <property type="match status" value="1"/>
</dbReference>
<dbReference type="SUPFAM" id="SSF47413">
    <property type="entry name" value="lambda repressor-like DNA-binding domains"/>
    <property type="match status" value="1"/>
</dbReference>
<dbReference type="Pfam" id="PF13560">
    <property type="entry name" value="HTH_31"/>
    <property type="match status" value="1"/>
</dbReference>
<reference evidence="2" key="1">
    <citation type="submission" date="2021-01" db="EMBL/GenBank/DDBJ databases">
        <title>Whole genome shotgun sequence of Actinocatenispora rupis NBRC 107355.</title>
        <authorList>
            <person name="Komaki H."/>
            <person name="Tamura T."/>
        </authorList>
    </citation>
    <scope>NUCLEOTIDE SEQUENCE</scope>
    <source>
        <strain evidence="2">NBRC 107355</strain>
    </source>
</reference>
<keyword evidence="3" id="KW-1185">Reference proteome</keyword>
<dbReference type="InterPro" id="IPR041413">
    <property type="entry name" value="MLTR_LBD"/>
</dbReference>
<sequence>MGIIIRRMSKLTGEPAYAGGVTTSLRRTELSDFLKARRAAVQPADAGLPAGPRRRTPGLRREEVAVLAGVGPSWYQWLEQGRDISVSPQVLDAVARVLRLTEPERRHLYVLAELNPPLERDWDAMPVGEDIVRLLDGWLPNPAHVVDQYWNLVAANDAARVVFGWARASLPNCLIDFFTNPMYRDRYADWAELAPVVAAQYRHEMTARHGDSGYAEVVDGLLARSPEFAELWARHEVRPPAPMVKTILHPAGGELVVESRMLRLPDRPDLSLLLHTPVAGTATAERIARLVAEDRRLHLARGA</sequence>
<gene>
    <name evidence="2" type="ORF">Aru02nite_51550</name>
</gene>
<dbReference type="GO" id="GO:0003677">
    <property type="term" value="F:DNA binding"/>
    <property type="evidence" value="ECO:0007669"/>
    <property type="project" value="InterPro"/>
</dbReference>
<evidence type="ECO:0000313" key="2">
    <source>
        <dbReference type="EMBL" id="GID14266.1"/>
    </source>
</evidence>
<dbReference type="InterPro" id="IPR010982">
    <property type="entry name" value="Lambda_DNA-bd_dom_sf"/>
</dbReference>
<name>A0A8J3J9P1_9ACTN</name>
<evidence type="ECO:0000313" key="3">
    <source>
        <dbReference type="Proteomes" id="UP000612808"/>
    </source>
</evidence>
<evidence type="ECO:0000259" key="1">
    <source>
        <dbReference type="SMART" id="SM00530"/>
    </source>
</evidence>
<dbReference type="EMBL" id="BOMB01000030">
    <property type="protein sequence ID" value="GID14266.1"/>
    <property type="molecule type" value="Genomic_DNA"/>
</dbReference>
<dbReference type="PANTHER" id="PTHR35010">
    <property type="entry name" value="BLL4672 PROTEIN-RELATED"/>
    <property type="match status" value="1"/>
</dbReference>
<comment type="caution">
    <text evidence="2">The sequence shown here is derived from an EMBL/GenBank/DDBJ whole genome shotgun (WGS) entry which is preliminary data.</text>
</comment>